<protein>
    <recommendedName>
        <fullName evidence="1">Thioesterase domain-containing protein</fullName>
    </recommendedName>
</protein>
<name>A0A382YSL0_9ZZZZ</name>
<feature type="domain" description="Thioesterase" evidence="1">
    <location>
        <begin position="19"/>
        <end position="81"/>
    </location>
</feature>
<dbReference type="Gene3D" id="3.10.129.10">
    <property type="entry name" value="Hotdog Thioesterase"/>
    <property type="match status" value="1"/>
</dbReference>
<accession>A0A382YSL0</accession>
<dbReference type="InterPro" id="IPR006683">
    <property type="entry name" value="Thioestr_dom"/>
</dbReference>
<dbReference type="SUPFAM" id="SSF54637">
    <property type="entry name" value="Thioesterase/thiol ester dehydrase-isomerase"/>
    <property type="match status" value="1"/>
</dbReference>
<dbReference type="InterPro" id="IPR029069">
    <property type="entry name" value="HotDog_dom_sf"/>
</dbReference>
<dbReference type="AlphaFoldDB" id="A0A382YSL0"/>
<organism evidence="2">
    <name type="scientific">marine metagenome</name>
    <dbReference type="NCBI Taxonomy" id="408172"/>
    <lineage>
        <taxon>unclassified sequences</taxon>
        <taxon>metagenomes</taxon>
        <taxon>ecological metagenomes</taxon>
    </lineage>
</organism>
<feature type="non-terminal residue" evidence="2">
    <location>
        <position position="81"/>
    </location>
</feature>
<evidence type="ECO:0000313" key="2">
    <source>
        <dbReference type="EMBL" id="SVD86266.1"/>
    </source>
</evidence>
<feature type="non-terminal residue" evidence="2">
    <location>
        <position position="1"/>
    </location>
</feature>
<evidence type="ECO:0000259" key="1">
    <source>
        <dbReference type="Pfam" id="PF03061"/>
    </source>
</evidence>
<dbReference type="EMBL" id="UINC01178226">
    <property type="protein sequence ID" value="SVD86266.1"/>
    <property type="molecule type" value="Genomic_DNA"/>
</dbReference>
<reference evidence="2" key="1">
    <citation type="submission" date="2018-05" db="EMBL/GenBank/DDBJ databases">
        <authorList>
            <person name="Lanie J.A."/>
            <person name="Ng W.-L."/>
            <person name="Kazmierczak K.M."/>
            <person name="Andrzejewski T.M."/>
            <person name="Davidsen T.M."/>
            <person name="Wayne K.J."/>
            <person name="Tettelin H."/>
            <person name="Glass J.I."/>
            <person name="Rusch D."/>
            <person name="Podicherti R."/>
            <person name="Tsui H.-C.T."/>
            <person name="Winkler M.E."/>
        </authorList>
    </citation>
    <scope>NUCLEOTIDE SEQUENCE</scope>
</reference>
<sequence>MAVILRRRVDFPMIDLAQVVFYPEYFDLAHRFFEESWEKICGIAYPVITQEMHLGFPAVHTSADHLAPLRYGDEVVCKLWI</sequence>
<dbReference type="Pfam" id="PF03061">
    <property type="entry name" value="4HBT"/>
    <property type="match status" value="1"/>
</dbReference>
<gene>
    <name evidence="2" type="ORF">METZ01_LOCUS439120</name>
</gene>
<proteinExistence type="predicted"/>